<gene>
    <name evidence="2" type="ORF">POCTA_138.1.T0100475</name>
</gene>
<evidence type="ECO:0000313" key="2">
    <source>
        <dbReference type="EMBL" id="CAD8139532.1"/>
    </source>
</evidence>
<evidence type="ECO:0000313" key="3">
    <source>
        <dbReference type="Proteomes" id="UP000683925"/>
    </source>
</evidence>
<reference evidence="2" key="1">
    <citation type="submission" date="2021-01" db="EMBL/GenBank/DDBJ databases">
        <authorList>
            <consortium name="Genoscope - CEA"/>
            <person name="William W."/>
        </authorList>
    </citation>
    <scope>NUCLEOTIDE SEQUENCE</scope>
</reference>
<name>A0A8S1SLZ3_PAROT</name>
<proteinExistence type="predicted"/>
<accession>A0A8S1SLZ3</accession>
<keyword evidence="3" id="KW-1185">Reference proteome</keyword>
<comment type="caution">
    <text evidence="2">The sequence shown here is derived from an EMBL/GenBank/DDBJ whole genome shotgun (WGS) entry which is preliminary data.</text>
</comment>
<keyword evidence="1" id="KW-0812">Transmembrane</keyword>
<evidence type="ECO:0000256" key="1">
    <source>
        <dbReference type="SAM" id="Phobius"/>
    </source>
</evidence>
<keyword evidence="1" id="KW-0472">Membrane</keyword>
<sequence>MEQLIQNNLRQDIQSLSNSNYSNSQDQIKQIIRFQLKYQHYQNMDYINKQLKRVRRNKQQVQENFYLLIDLYFYFNIIKSIFIQFFQKHKFVQEIIKLSNIFDKQFDIHQDQQMTIFKQYYLVTLVELVDIQEVMKETNNIFNQQTRKTIQDELYLVEKSKRGKTHQLKGIIISSQQQRFLSTNEIIFQKLLDERNLYQFQCYFQFFVIHQRREVI</sequence>
<dbReference type="Proteomes" id="UP000683925">
    <property type="component" value="Unassembled WGS sequence"/>
</dbReference>
<dbReference type="EMBL" id="CAJJDP010000009">
    <property type="protein sequence ID" value="CAD8139532.1"/>
    <property type="molecule type" value="Genomic_DNA"/>
</dbReference>
<feature type="transmembrane region" description="Helical" evidence="1">
    <location>
        <begin position="65"/>
        <end position="86"/>
    </location>
</feature>
<keyword evidence="1" id="KW-1133">Transmembrane helix</keyword>
<organism evidence="2 3">
    <name type="scientific">Paramecium octaurelia</name>
    <dbReference type="NCBI Taxonomy" id="43137"/>
    <lineage>
        <taxon>Eukaryota</taxon>
        <taxon>Sar</taxon>
        <taxon>Alveolata</taxon>
        <taxon>Ciliophora</taxon>
        <taxon>Intramacronucleata</taxon>
        <taxon>Oligohymenophorea</taxon>
        <taxon>Peniculida</taxon>
        <taxon>Parameciidae</taxon>
        <taxon>Paramecium</taxon>
    </lineage>
</organism>
<dbReference type="AlphaFoldDB" id="A0A8S1SLZ3"/>
<protein>
    <submittedName>
        <fullName evidence="2">Uncharacterized protein</fullName>
    </submittedName>
</protein>